<accession>A0A6A6NQW6</accession>
<keyword evidence="15" id="KW-0119">Carbohydrate metabolism</keyword>
<evidence type="ECO:0000256" key="11">
    <source>
        <dbReference type="ARBA" id="ARBA00022729"/>
    </source>
</evidence>
<gene>
    <name evidence="24" type="ORF">BDY21DRAFT_354067</name>
</gene>
<dbReference type="InterPro" id="IPR050732">
    <property type="entry name" value="Beta-glucan_modifiers"/>
</dbReference>
<dbReference type="GO" id="GO:0098552">
    <property type="term" value="C:side of membrane"/>
    <property type="evidence" value="ECO:0007669"/>
    <property type="project" value="UniProtKB-KW"/>
</dbReference>
<organism evidence="24 25">
    <name type="scientific">Lineolata rhizophorae</name>
    <dbReference type="NCBI Taxonomy" id="578093"/>
    <lineage>
        <taxon>Eukaryota</taxon>
        <taxon>Fungi</taxon>
        <taxon>Dikarya</taxon>
        <taxon>Ascomycota</taxon>
        <taxon>Pezizomycotina</taxon>
        <taxon>Dothideomycetes</taxon>
        <taxon>Dothideomycetes incertae sedis</taxon>
        <taxon>Lineolatales</taxon>
        <taxon>Lineolataceae</taxon>
        <taxon>Lineolata</taxon>
    </lineage>
</organism>
<protein>
    <recommendedName>
        <fullName evidence="6">Probable glucan endo-1,3-beta-glucosidase eglC</fullName>
        <ecNumber evidence="5">3.2.1.39</ecNumber>
    </recommendedName>
    <alternativeName>
        <fullName evidence="20">Endo-1,3-beta-glucanase eglC</fullName>
    </alternativeName>
    <alternativeName>
        <fullName evidence="21">Laminarinase eglC</fullName>
    </alternativeName>
</protein>
<evidence type="ECO:0000256" key="3">
    <source>
        <dbReference type="ARBA" id="ARBA00004609"/>
    </source>
</evidence>
<comment type="function">
    <text evidence="19">Glucanases play a role in cell expansion during growth, in cell-cell fusion during mating, and in spore release during sporulation. This enzyme may be involved in beta-glucan degradation and also function biosynthetically as a transglycosylase.</text>
</comment>
<dbReference type="Gene3D" id="3.20.20.80">
    <property type="entry name" value="Glycosidases"/>
    <property type="match status" value="1"/>
</dbReference>
<reference evidence="24" key="1">
    <citation type="journal article" date="2020" name="Stud. Mycol.">
        <title>101 Dothideomycetes genomes: a test case for predicting lifestyles and emergence of pathogens.</title>
        <authorList>
            <person name="Haridas S."/>
            <person name="Albert R."/>
            <person name="Binder M."/>
            <person name="Bloem J."/>
            <person name="Labutti K."/>
            <person name="Salamov A."/>
            <person name="Andreopoulos B."/>
            <person name="Baker S."/>
            <person name="Barry K."/>
            <person name="Bills G."/>
            <person name="Bluhm B."/>
            <person name="Cannon C."/>
            <person name="Castanera R."/>
            <person name="Culley D."/>
            <person name="Daum C."/>
            <person name="Ezra D."/>
            <person name="Gonzalez J."/>
            <person name="Henrissat B."/>
            <person name="Kuo A."/>
            <person name="Liang C."/>
            <person name="Lipzen A."/>
            <person name="Lutzoni F."/>
            <person name="Magnuson J."/>
            <person name="Mondo S."/>
            <person name="Nolan M."/>
            <person name="Ohm R."/>
            <person name="Pangilinan J."/>
            <person name="Park H.-J."/>
            <person name="Ramirez L."/>
            <person name="Alfaro M."/>
            <person name="Sun H."/>
            <person name="Tritt A."/>
            <person name="Yoshinaga Y."/>
            <person name="Zwiers L.-H."/>
            <person name="Turgeon B."/>
            <person name="Goodwin S."/>
            <person name="Spatafora J."/>
            <person name="Crous P."/>
            <person name="Grigoriev I."/>
        </authorList>
    </citation>
    <scope>NUCLEOTIDE SEQUENCE</scope>
    <source>
        <strain evidence="24">ATCC 16933</strain>
    </source>
</reference>
<evidence type="ECO:0000256" key="15">
    <source>
        <dbReference type="ARBA" id="ARBA00023277"/>
    </source>
</evidence>
<dbReference type="GO" id="GO:0000272">
    <property type="term" value="P:polysaccharide catabolic process"/>
    <property type="evidence" value="ECO:0007669"/>
    <property type="project" value="UniProtKB-KW"/>
</dbReference>
<keyword evidence="25" id="KW-1185">Reference proteome</keyword>
<dbReference type="PANTHER" id="PTHR16631">
    <property type="entry name" value="GLUCAN 1,3-BETA-GLUCOSIDASE"/>
    <property type="match status" value="1"/>
</dbReference>
<dbReference type="Proteomes" id="UP000799766">
    <property type="component" value="Unassembled WGS sequence"/>
</dbReference>
<feature type="signal peptide" evidence="23">
    <location>
        <begin position="1"/>
        <end position="19"/>
    </location>
</feature>
<evidence type="ECO:0000256" key="1">
    <source>
        <dbReference type="ARBA" id="ARBA00000382"/>
    </source>
</evidence>
<keyword evidence="16" id="KW-0449">Lipoprotein</keyword>
<evidence type="ECO:0000256" key="18">
    <source>
        <dbReference type="ARBA" id="ARBA00023326"/>
    </source>
</evidence>
<evidence type="ECO:0000256" key="6">
    <source>
        <dbReference type="ARBA" id="ARBA00019762"/>
    </source>
</evidence>
<dbReference type="InterPro" id="IPR017853">
    <property type="entry name" value="GH"/>
</dbReference>
<evidence type="ECO:0000313" key="24">
    <source>
        <dbReference type="EMBL" id="KAF2454089.1"/>
    </source>
</evidence>
<evidence type="ECO:0000313" key="25">
    <source>
        <dbReference type="Proteomes" id="UP000799766"/>
    </source>
</evidence>
<feature type="chain" id="PRO_5025420809" description="Probable glucan endo-1,3-beta-glucosidase eglC" evidence="23">
    <location>
        <begin position="20"/>
        <end position="288"/>
    </location>
</feature>
<comment type="similarity">
    <text evidence="4 22">Belongs to the glycosyl hydrolase 17 family.</text>
</comment>
<dbReference type="GO" id="GO:0071555">
    <property type="term" value="P:cell wall organization"/>
    <property type="evidence" value="ECO:0007669"/>
    <property type="project" value="UniProtKB-KW"/>
</dbReference>
<dbReference type="GO" id="GO:0042973">
    <property type="term" value="F:glucan endo-1,3-beta-D-glucosidase activity"/>
    <property type="evidence" value="ECO:0007669"/>
    <property type="project" value="UniProtKB-EC"/>
</dbReference>
<comment type="catalytic activity">
    <reaction evidence="1">
        <text>Hydrolysis of (1-&gt;3)-beta-D-glucosidic linkages in (1-&gt;3)-beta-D-glucans.</text>
        <dbReference type="EC" id="3.2.1.39"/>
    </reaction>
</comment>
<evidence type="ECO:0000256" key="4">
    <source>
        <dbReference type="ARBA" id="ARBA00008773"/>
    </source>
</evidence>
<evidence type="ECO:0000256" key="23">
    <source>
        <dbReference type="SAM" id="SignalP"/>
    </source>
</evidence>
<evidence type="ECO:0000256" key="2">
    <source>
        <dbReference type="ARBA" id="ARBA00004191"/>
    </source>
</evidence>
<evidence type="ECO:0000256" key="5">
    <source>
        <dbReference type="ARBA" id="ARBA00012780"/>
    </source>
</evidence>
<dbReference type="GO" id="GO:0005886">
    <property type="term" value="C:plasma membrane"/>
    <property type="evidence" value="ECO:0007669"/>
    <property type="project" value="UniProtKB-SubCell"/>
</dbReference>
<dbReference type="EMBL" id="MU001693">
    <property type="protein sequence ID" value="KAF2454089.1"/>
    <property type="molecule type" value="Genomic_DNA"/>
</dbReference>
<dbReference type="OrthoDB" id="77201at2759"/>
<dbReference type="GO" id="GO:0009986">
    <property type="term" value="C:cell surface"/>
    <property type="evidence" value="ECO:0007669"/>
    <property type="project" value="TreeGrafter"/>
</dbReference>
<dbReference type="PANTHER" id="PTHR16631:SF13">
    <property type="entry name" value="GLUCAN ENDO-1,3-BETA-GLUCOSIDASE EGLC-RELATED"/>
    <property type="match status" value="1"/>
</dbReference>
<proteinExistence type="inferred from homology"/>
<dbReference type="Pfam" id="PF00332">
    <property type="entry name" value="Glyco_hydro_17"/>
    <property type="match status" value="1"/>
</dbReference>
<evidence type="ECO:0000256" key="19">
    <source>
        <dbReference type="ARBA" id="ARBA00025152"/>
    </source>
</evidence>
<dbReference type="SUPFAM" id="SSF51445">
    <property type="entry name" value="(Trans)glycosidases"/>
    <property type="match status" value="1"/>
</dbReference>
<evidence type="ECO:0000256" key="17">
    <source>
        <dbReference type="ARBA" id="ARBA00023316"/>
    </source>
</evidence>
<keyword evidence="12 24" id="KW-0378">Hydrolase</keyword>
<dbReference type="InterPro" id="IPR000490">
    <property type="entry name" value="Glyco_hydro_17"/>
</dbReference>
<evidence type="ECO:0000256" key="20">
    <source>
        <dbReference type="ARBA" id="ARBA00032134"/>
    </source>
</evidence>
<keyword evidence="9" id="KW-0964">Secreted</keyword>
<sequence>MRFLSVATALIGAITGAEAYWKGFNVGANNPDGSCKTQADWETAFTVMQSQPGYFTSFRLFASSDCDTLARAVPAAISTGSQLLVGVWATDDGHFGAEKAALEAAINQYGTDWMIAISVGSEDLYRGDISGDYMAQKIYDVRGMVRAMGVDKEVGHVDTWTAWVDAANEVVITACDFVGMDGYPYFQGATIEQAPEVFWQSVTDTRNAVNRVKPGTWVWVTETGHPVSGDNFGPSVASVSNAQSYWNRVACECFNSVHVFWYAYQDYNSNPSFGVIDANLNSIYDLSC</sequence>
<keyword evidence="8" id="KW-0134">Cell wall</keyword>
<evidence type="ECO:0000256" key="13">
    <source>
        <dbReference type="ARBA" id="ARBA00023136"/>
    </source>
</evidence>
<dbReference type="GO" id="GO:0005576">
    <property type="term" value="C:extracellular region"/>
    <property type="evidence" value="ECO:0007669"/>
    <property type="project" value="TreeGrafter"/>
</dbReference>
<dbReference type="GO" id="GO:0009277">
    <property type="term" value="C:fungal-type cell wall"/>
    <property type="evidence" value="ECO:0007669"/>
    <property type="project" value="TreeGrafter"/>
</dbReference>
<comment type="subcellular location">
    <subcellularLocation>
        <location evidence="3">Cell membrane</location>
        <topology evidence="3">Lipid-anchor</topology>
        <topology evidence="3">GPI-anchor</topology>
    </subcellularLocation>
    <subcellularLocation>
        <location evidence="2">Secreted</location>
        <location evidence="2">Cell wall</location>
    </subcellularLocation>
</comment>
<keyword evidence="18" id="KW-0624">Polysaccharide degradation</keyword>
<dbReference type="EC" id="3.2.1.39" evidence="5"/>
<keyword evidence="13" id="KW-0472">Membrane</keyword>
<evidence type="ECO:0000256" key="7">
    <source>
        <dbReference type="ARBA" id="ARBA00022475"/>
    </source>
</evidence>
<evidence type="ECO:0000256" key="9">
    <source>
        <dbReference type="ARBA" id="ARBA00022525"/>
    </source>
</evidence>
<evidence type="ECO:0000256" key="21">
    <source>
        <dbReference type="ARBA" id="ARBA00032906"/>
    </source>
</evidence>
<keyword evidence="17" id="KW-0961">Cell wall biogenesis/degradation</keyword>
<keyword evidence="7" id="KW-1003">Cell membrane</keyword>
<evidence type="ECO:0000256" key="10">
    <source>
        <dbReference type="ARBA" id="ARBA00022622"/>
    </source>
</evidence>
<evidence type="ECO:0000256" key="16">
    <source>
        <dbReference type="ARBA" id="ARBA00023288"/>
    </source>
</evidence>
<evidence type="ECO:0000256" key="12">
    <source>
        <dbReference type="ARBA" id="ARBA00022801"/>
    </source>
</evidence>
<evidence type="ECO:0000256" key="14">
    <source>
        <dbReference type="ARBA" id="ARBA00023180"/>
    </source>
</evidence>
<evidence type="ECO:0000256" key="8">
    <source>
        <dbReference type="ARBA" id="ARBA00022512"/>
    </source>
</evidence>
<keyword evidence="14" id="KW-0325">Glycoprotein</keyword>
<dbReference type="AlphaFoldDB" id="A0A6A6NQW6"/>
<keyword evidence="11 23" id="KW-0732">Signal</keyword>
<name>A0A6A6NQW6_9PEZI</name>
<keyword evidence="10" id="KW-0336">GPI-anchor</keyword>
<evidence type="ECO:0000256" key="22">
    <source>
        <dbReference type="RuleBase" id="RU004335"/>
    </source>
</evidence>